<dbReference type="InterPro" id="IPR000700">
    <property type="entry name" value="PAS-assoc_C"/>
</dbReference>
<accession>A0AAE9Y5D8</accession>
<gene>
    <name evidence="6" type="ORF">PO878_20265</name>
</gene>
<dbReference type="NCBIfam" id="TIGR00229">
    <property type="entry name" value="sensory_box"/>
    <property type="match status" value="3"/>
</dbReference>
<feature type="region of interest" description="Disordered" evidence="1">
    <location>
        <begin position="1"/>
        <end position="26"/>
    </location>
</feature>
<feature type="domain" description="PAS" evidence="2">
    <location>
        <begin position="141"/>
        <end position="188"/>
    </location>
</feature>
<dbReference type="CDD" id="cd01949">
    <property type="entry name" value="GGDEF"/>
    <property type="match status" value="1"/>
</dbReference>
<dbReference type="SUPFAM" id="SSF55073">
    <property type="entry name" value="Nucleotide cyclase"/>
    <property type="match status" value="1"/>
</dbReference>
<evidence type="ECO:0000259" key="5">
    <source>
        <dbReference type="PROSITE" id="PS50887"/>
    </source>
</evidence>
<dbReference type="InterPro" id="IPR035965">
    <property type="entry name" value="PAS-like_dom_sf"/>
</dbReference>
<dbReference type="Gene3D" id="3.30.70.270">
    <property type="match status" value="1"/>
</dbReference>
<evidence type="ECO:0000313" key="6">
    <source>
        <dbReference type="EMBL" id="WCO66829.1"/>
    </source>
</evidence>
<dbReference type="Proteomes" id="UP001216390">
    <property type="component" value="Chromosome"/>
</dbReference>
<dbReference type="PANTHER" id="PTHR44757">
    <property type="entry name" value="DIGUANYLATE CYCLASE DGCP"/>
    <property type="match status" value="1"/>
</dbReference>
<dbReference type="InterPro" id="IPR013656">
    <property type="entry name" value="PAS_4"/>
</dbReference>
<dbReference type="SMART" id="SM00086">
    <property type="entry name" value="PAC"/>
    <property type="match status" value="2"/>
</dbReference>
<dbReference type="PROSITE" id="PS50887">
    <property type="entry name" value="GGDEF"/>
    <property type="match status" value="1"/>
</dbReference>
<dbReference type="KEGG" id="ima:PO878_20265"/>
<sequence>MSAPRPAPAPTAPPAPADPSGALDAPAAHRPGGVAVLVADAAGVVLQVGGAAESLLGLPAVELVGRRVTDLLVADDGAALAAAVVAVLGGEADARVTASVRDEMGLPRPLEASLCLIDGDPDLLVVTLAPDPGQPHLHVGVDPARTLITITDAAATVVHVSRGATALLGWTPSEVAVRGAPGVIHPDDLAHFTSVGTELRAEPGAVRSARVRALTADGGTRWVRAMGMNLLQDPGVGGLVTCITDATDEVRDELRAAAADLEVAGALGEATLRATPDGMVSFASEGGARALGHRPEAVLATRLGGRLDPEDDGELSRALAAVAAEPRLRRTIDVRLPTDHRGDRRLRIEVEGPGEGVEGPDLMVHLTDVTEKVQATEAVRASERRFRTLVQSATDILAVVDADLRVRWVSPVVTTVLGYPPEALVDLPATSFLHPDDAERVATEAARLADEPHPDPLAHVRARARHADGGWRHMSLSGTDLTSDPDVGGLLITARDVTVEVEAERGRERLAQVLQASTDLVAIAHRGTDLIDLNRAGCRVLGLGDGEEAPAISLEALAARTPPWVQRRFLAEVVPTLESSGIWEGELAVHDRDGDVVPVSVVVIALRDRDGAIETLACWARDISDRKAFEDQLEHQATHDPLTGLPNRTLLLDRLRVAVGRAQRQSTLTAVLFLDLDNFKLINDSLGHSAGDVLLVEVARRIEGAVRPGDTVARFGGDEFAVLCEDLSDRVEAVAIATRIEEAVGHALEIEGTEVMVTVSIGVASSDGDHDAESLVRDSDAAMYQAKARGRSRTEVFDRDMHVQAVDRLELETALRRAVDRHEMRVAYQPQYDLRTGRLDGVEALVRWEHPERGILLPGEFLHIAEETGLIVAIGNWITSAACRATARLHDLAPDASDIVVSVNLSARQLASPRLIDDVAAIVAAADLPPGALVLELTETVLMDVDASGEALTRLHQLGVGIAVDDFGTGWSSLRYLRDFPVDILKVDRTFVAGLGQDPEDEAIVAAVIDLAHALGLKAVAEGVEDETRLARLRALGCDSAQGWLLGRPMAEADLIDLVLAQSPPPDA</sequence>
<dbReference type="SMART" id="SM00267">
    <property type="entry name" value="GGDEF"/>
    <property type="match status" value="1"/>
</dbReference>
<dbReference type="RefSeq" id="WP_272736351.1">
    <property type="nucleotide sequence ID" value="NZ_CP116942.1"/>
</dbReference>
<dbReference type="Gene3D" id="3.20.20.450">
    <property type="entry name" value="EAL domain"/>
    <property type="match status" value="1"/>
</dbReference>
<feature type="domain" description="PAS" evidence="2">
    <location>
        <begin position="36"/>
        <end position="91"/>
    </location>
</feature>
<dbReference type="InterPro" id="IPR001633">
    <property type="entry name" value="EAL_dom"/>
</dbReference>
<dbReference type="NCBIfam" id="TIGR00254">
    <property type="entry name" value="GGDEF"/>
    <property type="match status" value="1"/>
</dbReference>
<dbReference type="FunFam" id="3.30.70.270:FF:000001">
    <property type="entry name" value="Diguanylate cyclase domain protein"/>
    <property type="match status" value="1"/>
</dbReference>
<dbReference type="InterPro" id="IPR001610">
    <property type="entry name" value="PAC"/>
</dbReference>
<feature type="domain" description="EAL" evidence="4">
    <location>
        <begin position="808"/>
        <end position="1063"/>
    </location>
</feature>
<name>A0AAE9Y5D8_9ACTN</name>
<evidence type="ECO:0000259" key="3">
    <source>
        <dbReference type="PROSITE" id="PS50113"/>
    </source>
</evidence>
<evidence type="ECO:0000256" key="1">
    <source>
        <dbReference type="SAM" id="MobiDB-lite"/>
    </source>
</evidence>
<evidence type="ECO:0000259" key="4">
    <source>
        <dbReference type="PROSITE" id="PS50883"/>
    </source>
</evidence>
<organism evidence="6 7">
    <name type="scientific">Iamia majanohamensis</name>
    <dbReference type="NCBI Taxonomy" id="467976"/>
    <lineage>
        <taxon>Bacteria</taxon>
        <taxon>Bacillati</taxon>
        <taxon>Actinomycetota</taxon>
        <taxon>Acidimicrobiia</taxon>
        <taxon>Acidimicrobiales</taxon>
        <taxon>Iamiaceae</taxon>
        <taxon>Iamia</taxon>
    </lineage>
</organism>
<dbReference type="Pfam" id="PF00990">
    <property type="entry name" value="GGDEF"/>
    <property type="match status" value="1"/>
</dbReference>
<dbReference type="Gene3D" id="3.30.450.20">
    <property type="entry name" value="PAS domain"/>
    <property type="match status" value="4"/>
</dbReference>
<dbReference type="SMART" id="SM00052">
    <property type="entry name" value="EAL"/>
    <property type="match status" value="1"/>
</dbReference>
<dbReference type="InterPro" id="IPR013655">
    <property type="entry name" value="PAS_fold_3"/>
</dbReference>
<dbReference type="InterPro" id="IPR052155">
    <property type="entry name" value="Biofilm_reg_signaling"/>
</dbReference>
<keyword evidence="7" id="KW-1185">Reference proteome</keyword>
<dbReference type="PROSITE" id="PS50112">
    <property type="entry name" value="PAS"/>
    <property type="match status" value="3"/>
</dbReference>
<dbReference type="InterPro" id="IPR000014">
    <property type="entry name" value="PAS"/>
</dbReference>
<dbReference type="Pfam" id="PF08448">
    <property type="entry name" value="PAS_4"/>
    <property type="match status" value="2"/>
</dbReference>
<feature type="domain" description="PAS" evidence="2">
    <location>
        <begin position="382"/>
        <end position="452"/>
    </location>
</feature>
<protein>
    <submittedName>
        <fullName evidence="6">EAL domain-containing protein</fullName>
    </submittedName>
</protein>
<dbReference type="CDD" id="cd00130">
    <property type="entry name" value="PAS"/>
    <property type="match status" value="2"/>
</dbReference>
<feature type="domain" description="PAC" evidence="3">
    <location>
        <begin position="583"/>
        <end position="635"/>
    </location>
</feature>
<dbReference type="Pfam" id="PF08447">
    <property type="entry name" value="PAS_3"/>
    <property type="match status" value="1"/>
</dbReference>
<feature type="domain" description="GGDEF" evidence="5">
    <location>
        <begin position="667"/>
        <end position="799"/>
    </location>
</feature>
<dbReference type="Pfam" id="PF00563">
    <property type="entry name" value="EAL"/>
    <property type="match status" value="1"/>
</dbReference>
<dbReference type="SUPFAM" id="SSF55785">
    <property type="entry name" value="PYP-like sensor domain (PAS domain)"/>
    <property type="match status" value="5"/>
</dbReference>
<dbReference type="EMBL" id="CP116942">
    <property type="protein sequence ID" value="WCO66829.1"/>
    <property type="molecule type" value="Genomic_DNA"/>
</dbReference>
<dbReference type="AlphaFoldDB" id="A0AAE9Y5D8"/>
<reference evidence="6" key="1">
    <citation type="submission" date="2023-01" db="EMBL/GenBank/DDBJ databases">
        <title>The diversity of Class Acidimicrobiia in South China Sea sediment environments and the proposal of Iamia marina sp. nov., a novel species of the genus Iamia.</title>
        <authorList>
            <person name="He Y."/>
            <person name="Tian X."/>
        </authorList>
    </citation>
    <scope>NUCLEOTIDE SEQUENCE</scope>
    <source>
        <strain evidence="6">DSM 19957</strain>
    </source>
</reference>
<dbReference type="CDD" id="cd01948">
    <property type="entry name" value="EAL"/>
    <property type="match status" value="1"/>
</dbReference>
<feature type="compositionally biased region" description="Pro residues" evidence="1">
    <location>
        <begin position="1"/>
        <end position="17"/>
    </location>
</feature>
<dbReference type="Pfam" id="PF13426">
    <property type="entry name" value="PAS_9"/>
    <property type="match status" value="1"/>
</dbReference>
<dbReference type="PROSITE" id="PS50113">
    <property type="entry name" value="PAC"/>
    <property type="match status" value="1"/>
</dbReference>
<dbReference type="InterPro" id="IPR035919">
    <property type="entry name" value="EAL_sf"/>
</dbReference>
<dbReference type="InterPro" id="IPR043128">
    <property type="entry name" value="Rev_trsase/Diguanyl_cyclase"/>
</dbReference>
<dbReference type="SMART" id="SM00091">
    <property type="entry name" value="PAS"/>
    <property type="match status" value="5"/>
</dbReference>
<proteinExistence type="predicted"/>
<evidence type="ECO:0000259" key="2">
    <source>
        <dbReference type="PROSITE" id="PS50112"/>
    </source>
</evidence>
<dbReference type="InterPro" id="IPR029787">
    <property type="entry name" value="Nucleotide_cyclase"/>
</dbReference>
<dbReference type="PROSITE" id="PS50883">
    <property type="entry name" value="EAL"/>
    <property type="match status" value="1"/>
</dbReference>
<dbReference type="InterPro" id="IPR000160">
    <property type="entry name" value="GGDEF_dom"/>
</dbReference>
<dbReference type="SUPFAM" id="SSF141868">
    <property type="entry name" value="EAL domain-like"/>
    <property type="match status" value="1"/>
</dbReference>
<dbReference type="PANTHER" id="PTHR44757:SF2">
    <property type="entry name" value="BIOFILM ARCHITECTURE MAINTENANCE PROTEIN MBAA"/>
    <property type="match status" value="1"/>
</dbReference>
<evidence type="ECO:0000313" key="7">
    <source>
        <dbReference type="Proteomes" id="UP001216390"/>
    </source>
</evidence>